<dbReference type="InterPro" id="IPR046373">
    <property type="entry name" value="Acyl-CoA_Oxase/DH_mid-dom_sf"/>
</dbReference>
<sequence length="74" mass="8206">MASRATHLAEIHLRNVIVPKSHVIGKLNFGFEYVVSNALDNGRYSIAWAEVGIAQEGVDAMVSYSRIRNQFVTS</sequence>
<keyword evidence="2" id="KW-0285">Flavoprotein</keyword>
<dbReference type="InterPro" id="IPR036250">
    <property type="entry name" value="AcylCo_DH-like_C"/>
</dbReference>
<dbReference type="Gene3D" id="1.20.140.10">
    <property type="entry name" value="Butyryl-CoA Dehydrogenase, subunit A, domain 3"/>
    <property type="match status" value="1"/>
</dbReference>
<feature type="domain" description="Acyl-CoA dehydrogenase/oxidase C-terminal" evidence="4">
    <location>
        <begin position="30"/>
        <end position="71"/>
    </location>
</feature>
<comment type="caution">
    <text evidence="5">The sequence shown here is derived from an EMBL/GenBank/DDBJ whole genome shotgun (WGS) entry which is preliminary data.</text>
</comment>
<accession>A0ABT4GYA1</accession>
<dbReference type="Gene3D" id="2.40.110.10">
    <property type="entry name" value="Butyryl-CoA Dehydrogenase, subunit A, domain 2"/>
    <property type="match status" value="1"/>
</dbReference>
<evidence type="ECO:0000256" key="2">
    <source>
        <dbReference type="ARBA" id="ARBA00022630"/>
    </source>
</evidence>
<dbReference type="EMBL" id="JAMDNP010000023">
    <property type="protein sequence ID" value="MCY9761654.1"/>
    <property type="molecule type" value="Genomic_DNA"/>
</dbReference>
<comment type="similarity">
    <text evidence="1">Belongs to the acyl-CoA dehydrogenase family.</text>
</comment>
<name>A0ABT4GYA1_PAEAL</name>
<organism evidence="5 6">
    <name type="scientific">Paenibacillus alvei</name>
    <name type="common">Bacillus alvei</name>
    <dbReference type="NCBI Taxonomy" id="44250"/>
    <lineage>
        <taxon>Bacteria</taxon>
        <taxon>Bacillati</taxon>
        <taxon>Bacillota</taxon>
        <taxon>Bacilli</taxon>
        <taxon>Bacillales</taxon>
        <taxon>Paenibacillaceae</taxon>
        <taxon>Paenibacillus</taxon>
    </lineage>
</organism>
<dbReference type="SUPFAM" id="SSF56645">
    <property type="entry name" value="Acyl-CoA dehydrogenase NM domain-like"/>
    <property type="match status" value="1"/>
</dbReference>
<evidence type="ECO:0000256" key="1">
    <source>
        <dbReference type="ARBA" id="ARBA00009347"/>
    </source>
</evidence>
<keyword evidence="6" id="KW-1185">Reference proteome</keyword>
<dbReference type="Proteomes" id="UP001527181">
    <property type="component" value="Unassembled WGS sequence"/>
</dbReference>
<reference evidence="5 6" key="1">
    <citation type="submission" date="2022-05" db="EMBL/GenBank/DDBJ databases">
        <title>Genome Sequencing of Bee-Associated Microbes.</title>
        <authorList>
            <person name="Dunlap C."/>
        </authorList>
    </citation>
    <scope>NUCLEOTIDE SEQUENCE [LARGE SCALE GENOMIC DNA]</scope>
    <source>
        <strain evidence="5 6">NRRL B-04010</strain>
    </source>
</reference>
<evidence type="ECO:0000259" key="4">
    <source>
        <dbReference type="Pfam" id="PF00441"/>
    </source>
</evidence>
<dbReference type="SUPFAM" id="SSF47203">
    <property type="entry name" value="Acyl-CoA dehydrogenase C-terminal domain-like"/>
    <property type="match status" value="1"/>
</dbReference>
<gene>
    <name evidence="5" type="ORF">M5X12_13825</name>
</gene>
<evidence type="ECO:0000313" key="6">
    <source>
        <dbReference type="Proteomes" id="UP001527181"/>
    </source>
</evidence>
<protein>
    <submittedName>
        <fullName evidence="5">Acyl-CoA/acyl-ACP dehydrogenase</fullName>
    </submittedName>
</protein>
<dbReference type="InterPro" id="IPR009100">
    <property type="entry name" value="AcylCoA_DH/oxidase_NM_dom_sf"/>
</dbReference>
<proteinExistence type="inferred from homology"/>
<dbReference type="RefSeq" id="WP_268600271.1">
    <property type="nucleotide sequence ID" value="NZ_JAMDNP010000023.1"/>
</dbReference>
<dbReference type="Pfam" id="PF00441">
    <property type="entry name" value="Acyl-CoA_dh_1"/>
    <property type="match status" value="1"/>
</dbReference>
<dbReference type="PANTHER" id="PTHR43884:SF12">
    <property type="entry name" value="ISOVALERYL-COA DEHYDROGENASE, MITOCHONDRIAL-RELATED"/>
    <property type="match status" value="1"/>
</dbReference>
<evidence type="ECO:0000313" key="5">
    <source>
        <dbReference type="EMBL" id="MCY9761654.1"/>
    </source>
</evidence>
<evidence type="ECO:0000256" key="3">
    <source>
        <dbReference type="ARBA" id="ARBA00022827"/>
    </source>
</evidence>
<keyword evidence="3" id="KW-0274">FAD</keyword>
<dbReference type="InterPro" id="IPR009075">
    <property type="entry name" value="AcylCo_DH/oxidase_C"/>
</dbReference>
<dbReference type="PANTHER" id="PTHR43884">
    <property type="entry name" value="ACYL-COA DEHYDROGENASE"/>
    <property type="match status" value="1"/>
</dbReference>